<evidence type="ECO:0000313" key="3">
    <source>
        <dbReference type="EMBL" id="PNY24729.1"/>
    </source>
</evidence>
<sequence>MVSLDYSALPGFTRDAWGPTPIRRELGRCLGWHCLTAAEKSGIVLSIVVVSGVLLLAYMYYLGRATISRRERASVRLPGGRRVEHRRGLPPNTAIAPLPIVQQWPGYPAQVFHQSAVFSVDEAHRARAQPLVGPCHRHTPPAIMYPLPPIQHHPTSTTQRSPRTPLQQRDGHWEDSLPGTARPESNTQTLQASPSSPPGSFRRPRQPTLLQRLGQVLRLPVGRASTVASTSVPGTPRRTGSRESANRRRTARRDEDTAAADGETCDGGTGDGETGRQRQSCPGRGGSVAAEEDETRSLQTNVATVHSDDFQAANPPSPLLRQPGADGENDVNMAGLCAGHWIPSESSVRMEKPPGRRHETVHGVVRPSRAAQRLGVSMAG</sequence>
<dbReference type="Proteomes" id="UP000236621">
    <property type="component" value="Unassembled WGS sequence"/>
</dbReference>
<evidence type="ECO:0000256" key="1">
    <source>
        <dbReference type="SAM" id="MobiDB-lite"/>
    </source>
</evidence>
<keyword evidence="2" id="KW-0472">Membrane</keyword>
<feature type="region of interest" description="Disordered" evidence="1">
    <location>
        <begin position="132"/>
        <end position="205"/>
    </location>
</feature>
<dbReference type="EMBL" id="NRSZ01000850">
    <property type="protein sequence ID" value="PNY24729.1"/>
    <property type="molecule type" value="Genomic_DNA"/>
</dbReference>
<reference evidence="3 4" key="1">
    <citation type="submission" date="2017-08" db="EMBL/GenBank/DDBJ databases">
        <title>Harnessing the power of phylogenomics to disentangle the directionality and signatures of interkingdom host jumping in the parasitic fungal genus Tolypocladium.</title>
        <authorList>
            <person name="Quandt C.A."/>
            <person name="Patterson W."/>
            <person name="Spatafora J.W."/>
        </authorList>
    </citation>
    <scope>NUCLEOTIDE SEQUENCE [LARGE SCALE GENOMIC DNA]</scope>
    <source>
        <strain evidence="3 4">CBS 113982</strain>
    </source>
</reference>
<keyword evidence="2" id="KW-1133">Transmembrane helix</keyword>
<feature type="region of interest" description="Disordered" evidence="1">
    <location>
        <begin position="221"/>
        <end position="299"/>
    </location>
</feature>
<protein>
    <submittedName>
        <fullName evidence="3">Uncharacterized protein</fullName>
    </submittedName>
</protein>
<feature type="compositionally biased region" description="Basic and acidic residues" evidence="1">
    <location>
        <begin position="240"/>
        <end position="256"/>
    </location>
</feature>
<accession>A0A2K3QB08</accession>
<dbReference type="OrthoDB" id="5236168at2759"/>
<proteinExistence type="predicted"/>
<feature type="compositionally biased region" description="Low complexity" evidence="1">
    <location>
        <begin position="154"/>
        <end position="165"/>
    </location>
</feature>
<feature type="transmembrane region" description="Helical" evidence="2">
    <location>
        <begin position="42"/>
        <end position="62"/>
    </location>
</feature>
<evidence type="ECO:0000313" key="4">
    <source>
        <dbReference type="Proteomes" id="UP000236621"/>
    </source>
</evidence>
<keyword evidence="2" id="KW-0812">Transmembrane</keyword>
<dbReference type="AlphaFoldDB" id="A0A2K3QB08"/>
<comment type="caution">
    <text evidence="3">The sequence shown here is derived from an EMBL/GenBank/DDBJ whole genome shotgun (WGS) entry which is preliminary data.</text>
</comment>
<gene>
    <name evidence="3" type="ORF">TCAP_05316</name>
</gene>
<feature type="compositionally biased region" description="Polar residues" evidence="1">
    <location>
        <begin position="183"/>
        <end position="192"/>
    </location>
</feature>
<keyword evidence="4" id="KW-1185">Reference proteome</keyword>
<organism evidence="3 4">
    <name type="scientific">Tolypocladium capitatum</name>
    <dbReference type="NCBI Taxonomy" id="45235"/>
    <lineage>
        <taxon>Eukaryota</taxon>
        <taxon>Fungi</taxon>
        <taxon>Dikarya</taxon>
        <taxon>Ascomycota</taxon>
        <taxon>Pezizomycotina</taxon>
        <taxon>Sordariomycetes</taxon>
        <taxon>Hypocreomycetidae</taxon>
        <taxon>Hypocreales</taxon>
        <taxon>Ophiocordycipitaceae</taxon>
        <taxon>Tolypocladium</taxon>
    </lineage>
</organism>
<name>A0A2K3QB08_9HYPO</name>
<evidence type="ECO:0000256" key="2">
    <source>
        <dbReference type="SAM" id="Phobius"/>
    </source>
</evidence>